<organism evidence="2 3">
    <name type="scientific">Xanthomonas cucurbitae</name>
    <dbReference type="NCBI Taxonomy" id="56453"/>
    <lineage>
        <taxon>Bacteria</taxon>
        <taxon>Pseudomonadati</taxon>
        <taxon>Pseudomonadota</taxon>
        <taxon>Gammaproteobacteria</taxon>
        <taxon>Lysobacterales</taxon>
        <taxon>Lysobacteraceae</taxon>
        <taxon>Xanthomonas</taxon>
    </lineage>
</organism>
<feature type="region of interest" description="Disordered" evidence="1">
    <location>
        <begin position="1"/>
        <end position="29"/>
    </location>
</feature>
<feature type="compositionally biased region" description="Basic and acidic residues" evidence="1">
    <location>
        <begin position="16"/>
        <end position="26"/>
    </location>
</feature>
<reference evidence="2 3" key="1">
    <citation type="submission" date="2021-08" db="EMBL/GenBank/DDBJ databases">
        <title>Genome sequences of Xanthomonas cucurbitae isolates from 5 Midwestern US states.</title>
        <authorList>
            <person name="Hind S.R."/>
        </authorList>
    </citation>
    <scope>NUCLEOTIDE SEQUENCE [LARGE SCALE GENOMIC DNA]</scope>
    <source>
        <strain evidence="2 3">OH_261</strain>
    </source>
</reference>
<proteinExistence type="predicted"/>
<accession>A0ABY7YCU4</accession>
<dbReference type="Proteomes" id="UP001214201">
    <property type="component" value="Chromosome"/>
</dbReference>
<dbReference type="EMBL" id="CP082214">
    <property type="protein sequence ID" value="WDM71703.1"/>
    <property type="molecule type" value="Genomic_DNA"/>
</dbReference>
<evidence type="ECO:0000313" key="2">
    <source>
        <dbReference type="EMBL" id="WDM71703.1"/>
    </source>
</evidence>
<evidence type="ECO:0000256" key="1">
    <source>
        <dbReference type="SAM" id="MobiDB-lite"/>
    </source>
</evidence>
<evidence type="ECO:0000313" key="3">
    <source>
        <dbReference type="Proteomes" id="UP001214201"/>
    </source>
</evidence>
<name>A0ABY7YCU4_9XANT</name>
<keyword evidence="3" id="KW-1185">Reference proteome</keyword>
<sequence>MEIDSNIPQPAPVPAHKAEPRDDRMQQKGSSFDQWLREESMNNVNSMGASAQLMSNASQADATLGVIRDQLQLVSVVFEWMANATYETSYVERRAAAVLGVSAPYGTTARTKGQVPRAGAIASEATLSKPVSNGSDSLMLQSSAAVLTHLRATQADRADPSSARTGALLGSDALADWTQRSLKQISDAQGRITWWVRDYRVSDVQITALLDGLLQGQAEQPDRVMLNGVLVWQRFSRLQGVADGN</sequence>
<dbReference type="RefSeq" id="WP_274396737.1">
    <property type="nucleotide sequence ID" value="NZ_CP082213.1"/>
</dbReference>
<protein>
    <submittedName>
        <fullName evidence="2">Uncharacterized protein</fullName>
    </submittedName>
</protein>
<gene>
    <name evidence="2" type="ORF">K6978_00340</name>
</gene>